<proteinExistence type="predicted"/>
<dbReference type="GO" id="GO:0016491">
    <property type="term" value="F:oxidoreductase activity"/>
    <property type="evidence" value="ECO:0007669"/>
    <property type="project" value="InterPro"/>
</dbReference>
<dbReference type="Gene3D" id="3.40.30.10">
    <property type="entry name" value="Glutaredoxin"/>
    <property type="match status" value="1"/>
</dbReference>
<sequence>VRIVYKNFPLRSHKQANLAALYTLAAGNQGMYNEMHKKIMGRYTELKNNEHLPLELASELGLNINQLRADIKDPVLQNQINTEVSELRSTKLRLAVPKFLINGEETNLRALQQKVTEILSKTN</sequence>
<name>A0A381SUH1_9ZZZZ</name>
<dbReference type="InterPro" id="IPR036249">
    <property type="entry name" value="Thioredoxin-like_sf"/>
</dbReference>
<evidence type="ECO:0000259" key="1">
    <source>
        <dbReference type="Pfam" id="PF01323"/>
    </source>
</evidence>
<reference evidence="2" key="1">
    <citation type="submission" date="2018-05" db="EMBL/GenBank/DDBJ databases">
        <authorList>
            <person name="Lanie J.A."/>
            <person name="Ng W.-L."/>
            <person name="Kazmierczak K.M."/>
            <person name="Andrzejewski T.M."/>
            <person name="Davidsen T.M."/>
            <person name="Wayne K.J."/>
            <person name="Tettelin H."/>
            <person name="Glass J.I."/>
            <person name="Rusch D."/>
            <person name="Podicherti R."/>
            <person name="Tsui H.-C.T."/>
            <person name="Winkler M.E."/>
        </authorList>
    </citation>
    <scope>NUCLEOTIDE SEQUENCE</scope>
</reference>
<gene>
    <name evidence="2" type="ORF">METZ01_LOCUS60514</name>
</gene>
<dbReference type="InterPro" id="IPR001853">
    <property type="entry name" value="DSBA-like_thioredoxin_dom"/>
</dbReference>
<dbReference type="SUPFAM" id="SSF52833">
    <property type="entry name" value="Thioredoxin-like"/>
    <property type="match status" value="1"/>
</dbReference>
<organism evidence="2">
    <name type="scientific">marine metagenome</name>
    <dbReference type="NCBI Taxonomy" id="408172"/>
    <lineage>
        <taxon>unclassified sequences</taxon>
        <taxon>metagenomes</taxon>
        <taxon>ecological metagenomes</taxon>
    </lineage>
</organism>
<dbReference type="EMBL" id="UINC01003594">
    <property type="protein sequence ID" value="SVA07660.1"/>
    <property type="molecule type" value="Genomic_DNA"/>
</dbReference>
<protein>
    <recommendedName>
        <fullName evidence="1">DSBA-like thioredoxin domain-containing protein</fullName>
    </recommendedName>
</protein>
<dbReference type="AlphaFoldDB" id="A0A381SUH1"/>
<evidence type="ECO:0000313" key="2">
    <source>
        <dbReference type="EMBL" id="SVA07660.1"/>
    </source>
</evidence>
<dbReference type="Pfam" id="PF01323">
    <property type="entry name" value="DSBA"/>
    <property type="match status" value="1"/>
</dbReference>
<accession>A0A381SUH1</accession>
<feature type="domain" description="DSBA-like thioredoxin" evidence="1">
    <location>
        <begin position="12"/>
        <end position="104"/>
    </location>
</feature>
<feature type="non-terminal residue" evidence="2">
    <location>
        <position position="1"/>
    </location>
</feature>